<feature type="chain" id="PRO_5015181390" evidence="11">
    <location>
        <begin position="19"/>
        <end position="760"/>
    </location>
</feature>
<feature type="region of interest" description="Disordered" evidence="10">
    <location>
        <begin position="373"/>
        <end position="400"/>
    </location>
</feature>
<dbReference type="AlphaFoldDB" id="A0A2P6CEI0"/>
<keyword evidence="3 8" id="KW-1134">Transmembrane beta strand</keyword>
<evidence type="ECO:0000256" key="3">
    <source>
        <dbReference type="ARBA" id="ARBA00022452"/>
    </source>
</evidence>
<evidence type="ECO:0000256" key="10">
    <source>
        <dbReference type="SAM" id="MobiDB-lite"/>
    </source>
</evidence>
<proteinExistence type="inferred from homology"/>
<dbReference type="EMBL" id="MSCK01000001">
    <property type="protein sequence ID" value="PQJ73278.1"/>
    <property type="molecule type" value="Genomic_DNA"/>
</dbReference>
<evidence type="ECO:0000256" key="5">
    <source>
        <dbReference type="ARBA" id="ARBA00023077"/>
    </source>
</evidence>
<evidence type="ECO:0000256" key="6">
    <source>
        <dbReference type="ARBA" id="ARBA00023136"/>
    </source>
</evidence>
<dbReference type="Gene3D" id="2.40.170.20">
    <property type="entry name" value="TonB-dependent receptor, beta-barrel domain"/>
    <property type="match status" value="1"/>
</dbReference>
<protein>
    <submittedName>
        <fullName evidence="14">TonB-dependent receptor</fullName>
    </submittedName>
</protein>
<name>A0A2P6CEI0_9FLAO</name>
<dbReference type="PANTHER" id="PTHR30069">
    <property type="entry name" value="TONB-DEPENDENT OUTER MEMBRANE RECEPTOR"/>
    <property type="match status" value="1"/>
</dbReference>
<reference evidence="14 15" key="1">
    <citation type="submission" date="2016-12" db="EMBL/GenBank/DDBJ databases">
        <title>Trade-off between light-utilization and light-protection in marine flavobacteria.</title>
        <authorList>
            <person name="Kumagai Y."/>
            <person name="Yoshizawa S."/>
            <person name="Kogure K."/>
            <person name="Iwasaki W."/>
        </authorList>
    </citation>
    <scope>NUCLEOTIDE SEQUENCE [LARGE SCALE GENOMIC DNA]</scope>
    <source>
        <strain evidence="14 15">KCTC 12100</strain>
    </source>
</reference>
<sequence length="760" mass="85331">MKTFIKWLLLVAVFSVNAQNSVSGKITDMLNNPLADVQINTPELHRGTTSKEDGTFILKNIPKRKIKINFSYLGYRTVSKIIDFSSENIVLNIQLKETAFKMDEVIISAPFNKLQSENVMKIERLSAKAIQKTGATTLAEGITNIAGVSQISTGASIGKPVIRGLSGNRVLVYTQGIRLENQQFGGEHGLGINDAGISSVEVIKGPASLLYGSDALGGVLYLNPEKFASDNDQEINFSHRYFGNTLGTNTSIGAKLSKENWKFLARGTYVNHSDYKIPTKQRVTNTRFNEKDFKTGAAYSKNSFTSEIRYNFNRSKLGLPEEGIGEQSTSKSLLEPYQVIDNHILSSHNHFFIGDSKLDLDLGYTFNDRQEFEEHHDHDEGEEDHDEDEHDEDHEEEGEGAALRMKLKTFSYNAKYHFPKIGNVEILSGVQGLHQTNTNFGEELLIPNATINDFGVFTTANYSWNKNSLQAGVRYDTRNIDTERHEISHEGDLHIFEAIDKSYNSFTTSLGFKTAITDNFTARINVASGFRAPNLAELSSNGVHHGTGRFEKGNNNLTNEKNTQFDLSLEYKTEHIELFANGFYNQLNDYIYISPTGEIEDEAPVFEYLQEDAKLYGGEFGFHLHPHPLDWLHLESSFETVIGEQDNGNYLPLIPANSWKNTLRTEFDVKNWLQQGYASLTLKSTFSQNNVSQFETKTPSYNLLNFGFGGDITINDIKFSANLSANNILDKKYIDHLSRLKADGILNQGRNIVLGINFKI</sequence>
<keyword evidence="14" id="KW-0675">Receptor</keyword>
<dbReference type="GO" id="GO:0009279">
    <property type="term" value="C:cell outer membrane"/>
    <property type="evidence" value="ECO:0007669"/>
    <property type="project" value="UniProtKB-SubCell"/>
</dbReference>
<dbReference type="InterPro" id="IPR008969">
    <property type="entry name" value="CarboxyPept-like_regulatory"/>
</dbReference>
<dbReference type="InterPro" id="IPR000531">
    <property type="entry name" value="Beta-barrel_TonB"/>
</dbReference>
<keyword evidence="15" id="KW-1185">Reference proteome</keyword>
<dbReference type="InterPro" id="IPR012910">
    <property type="entry name" value="Plug_dom"/>
</dbReference>
<accession>A0A2P6CEI0</accession>
<evidence type="ECO:0000256" key="8">
    <source>
        <dbReference type="PROSITE-ProRule" id="PRU01360"/>
    </source>
</evidence>
<dbReference type="SUPFAM" id="SSF56935">
    <property type="entry name" value="Porins"/>
    <property type="match status" value="1"/>
</dbReference>
<feature type="domain" description="TonB-dependent receptor-like beta-barrel" evidence="12">
    <location>
        <begin position="236"/>
        <end position="728"/>
    </location>
</feature>
<dbReference type="RefSeq" id="WP_105048941.1">
    <property type="nucleotide sequence ID" value="NZ_CP150661.1"/>
</dbReference>
<evidence type="ECO:0000259" key="12">
    <source>
        <dbReference type="Pfam" id="PF00593"/>
    </source>
</evidence>
<dbReference type="PANTHER" id="PTHR30069:SF40">
    <property type="entry name" value="TONB-DEPENDENT RECEPTOR NMB0964-RELATED"/>
    <property type="match status" value="1"/>
</dbReference>
<dbReference type="Pfam" id="PF07715">
    <property type="entry name" value="Plug"/>
    <property type="match status" value="1"/>
</dbReference>
<evidence type="ECO:0000256" key="7">
    <source>
        <dbReference type="ARBA" id="ARBA00023237"/>
    </source>
</evidence>
<evidence type="ECO:0000256" key="1">
    <source>
        <dbReference type="ARBA" id="ARBA00004571"/>
    </source>
</evidence>
<feature type="compositionally biased region" description="Acidic residues" evidence="10">
    <location>
        <begin position="380"/>
        <end position="399"/>
    </location>
</feature>
<dbReference type="Gene3D" id="2.60.40.1120">
    <property type="entry name" value="Carboxypeptidase-like, regulatory domain"/>
    <property type="match status" value="1"/>
</dbReference>
<keyword evidence="5 9" id="KW-0798">TonB box</keyword>
<evidence type="ECO:0000313" key="14">
    <source>
        <dbReference type="EMBL" id="PQJ73278.1"/>
    </source>
</evidence>
<comment type="subcellular location">
    <subcellularLocation>
        <location evidence="1 8">Cell outer membrane</location>
        <topology evidence="1 8">Multi-pass membrane protein</topology>
    </subcellularLocation>
</comment>
<gene>
    <name evidence="14" type="ORF">BTO14_08395</name>
</gene>
<evidence type="ECO:0000256" key="4">
    <source>
        <dbReference type="ARBA" id="ARBA00022692"/>
    </source>
</evidence>
<evidence type="ECO:0000256" key="2">
    <source>
        <dbReference type="ARBA" id="ARBA00022448"/>
    </source>
</evidence>
<evidence type="ECO:0000313" key="15">
    <source>
        <dbReference type="Proteomes" id="UP000247345"/>
    </source>
</evidence>
<dbReference type="GO" id="GO:0015344">
    <property type="term" value="F:siderophore uptake transmembrane transporter activity"/>
    <property type="evidence" value="ECO:0007669"/>
    <property type="project" value="TreeGrafter"/>
</dbReference>
<comment type="similarity">
    <text evidence="8 9">Belongs to the TonB-dependent receptor family.</text>
</comment>
<feature type="domain" description="TonB-dependent receptor plug" evidence="13">
    <location>
        <begin position="120"/>
        <end position="219"/>
    </location>
</feature>
<dbReference type="Proteomes" id="UP000247345">
    <property type="component" value="Unassembled WGS sequence"/>
</dbReference>
<keyword evidence="4 8" id="KW-0812">Transmembrane</keyword>
<dbReference type="OrthoDB" id="9795928at2"/>
<dbReference type="InterPro" id="IPR039426">
    <property type="entry name" value="TonB-dep_rcpt-like"/>
</dbReference>
<dbReference type="InterPro" id="IPR037066">
    <property type="entry name" value="Plug_dom_sf"/>
</dbReference>
<dbReference type="SUPFAM" id="SSF49464">
    <property type="entry name" value="Carboxypeptidase regulatory domain-like"/>
    <property type="match status" value="1"/>
</dbReference>
<feature type="signal peptide" evidence="11">
    <location>
        <begin position="1"/>
        <end position="18"/>
    </location>
</feature>
<dbReference type="InterPro" id="IPR036942">
    <property type="entry name" value="Beta-barrel_TonB_sf"/>
</dbReference>
<evidence type="ECO:0000259" key="13">
    <source>
        <dbReference type="Pfam" id="PF07715"/>
    </source>
</evidence>
<dbReference type="GO" id="GO:0044718">
    <property type="term" value="P:siderophore transmembrane transport"/>
    <property type="evidence" value="ECO:0007669"/>
    <property type="project" value="TreeGrafter"/>
</dbReference>
<dbReference type="Pfam" id="PF13715">
    <property type="entry name" value="CarbopepD_reg_2"/>
    <property type="match status" value="1"/>
</dbReference>
<comment type="caution">
    <text evidence="14">The sequence shown here is derived from an EMBL/GenBank/DDBJ whole genome shotgun (WGS) entry which is preliminary data.</text>
</comment>
<keyword evidence="11" id="KW-0732">Signal</keyword>
<dbReference type="Pfam" id="PF00593">
    <property type="entry name" value="TonB_dep_Rec_b-barrel"/>
    <property type="match status" value="1"/>
</dbReference>
<evidence type="ECO:0000256" key="9">
    <source>
        <dbReference type="RuleBase" id="RU003357"/>
    </source>
</evidence>
<dbReference type="Gene3D" id="2.170.130.10">
    <property type="entry name" value="TonB-dependent receptor, plug domain"/>
    <property type="match status" value="1"/>
</dbReference>
<keyword evidence="6 8" id="KW-0472">Membrane</keyword>
<keyword evidence="7 8" id="KW-0998">Cell outer membrane</keyword>
<evidence type="ECO:0000256" key="11">
    <source>
        <dbReference type="SAM" id="SignalP"/>
    </source>
</evidence>
<keyword evidence="2 8" id="KW-0813">Transport</keyword>
<dbReference type="PROSITE" id="PS52016">
    <property type="entry name" value="TONB_DEPENDENT_REC_3"/>
    <property type="match status" value="1"/>
</dbReference>
<organism evidence="14 15">
    <name type="scientific">Polaribacter butkevichii</name>
    <dbReference type="NCBI Taxonomy" id="218490"/>
    <lineage>
        <taxon>Bacteria</taxon>
        <taxon>Pseudomonadati</taxon>
        <taxon>Bacteroidota</taxon>
        <taxon>Flavobacteriia</taxon>
        <taxon>Flavobacteriales</taxon>
        <taxon>Flavobacteriaceae</taxon>
    </lineage>
</organism>